<reference evidence="1" key="1">
    <citation type="submission" date="2022-10" db="EMBL/GenBank/DDBJ databases">
        <authorList>
            <person name="Chen Y."/>
            <person name="Dougan E. K."/>
            <person name="Chan C."/>
            <person name="Rhodes N."/>
            <person name="Thang M."/>
        </authorList>
    </citation>
    <scope>NUCLEOTIDE SEQUENCE</scope>
</reference>
<accession>A0A9P1CMS0</accession>
<evidence type="ECO:0000313" key="2">
    <source>
        <dbReference type="EMBL" id="CAL1147606.1"/>
    </source>
</evidence>
<comment type="caution">
    <text evidence="1">The sequence shown here is derived from an EMBL/GenBank/DDBJ whole genome shotgun (WGS) entry which is preliminary data.</text>
</comment>
<sequence length="182" mass="20201">MWQVGLDVSDAIGATPNGNAYAAKWPKKYKHVTPDTAYAQSVQDAYRWPERAKQNLERLKEELKEGEAPALLSGKTFTVAFTEKQKACQQVLLRDFSGSCMFGDQLDFLSLDDKATMNSLKSGEEVAKFMKTCRLKDRAVCMRHGCHCAISKADIAFFGAPCVDDSSMGKRSMDDGLSRRVS</sequence>
<evidence type="ECO:0000313" key="1">
    <source>
        <dbReference type="EMBL" id="CAI3994231.1"/>
    </source>
</evidence>
<dbReference type="AlphaFoldDB" id="A0A9P1CMS0"/>
<reference evidence="2" key="2">
    <citation type="submission" date="2024-04" db="EMBL/GenBank/DDBJ databases">
        <authorList>
            <person name="Chen Y."/>
            <person name="Shah S."/>
            <person name="Dougan E. K."/>
            <person name="Thang M."/>
            <person name="Chan C."/>
        </authorList>
    </citation>
    <scope>NUCLEOTIDE SEQUENCE [LARGE SCALE GENOMIC DNA]</scope>
</reference>
<proteinExistence type="predicted"/>
<dbReference type="EMBL" id="CAMXCT020001926">
    <property type="protein sequence ID" value="CAL1147606.1"/>
    <property type="molecule type" value="Genomic_DNA"/>
</dbReference>
<organism evidence="1">
    <name type="scientific">Cladocopium goreaui</name>
    <dbReference type="NCBI Taxonomy" id="2562237"/>
    <lineage>
        <taxon>Eukaryota</taxon>
        <taxon>Sar</taxon>
        <taxon>Alveolata</taxon>
        <taxon>Dinophyceae</taxon>
        <taxon>Suessiales</taxon>
        <taxon>Symbiodiniaceae</taxon>
        <taxon>Cladocopium</taxon>
    </lineage>
</organism>
<keyword evidence="3" id="KW-1185">Reference proteome</keyword>
<protein>
    <submittedName>
        <fullName evidence="1">Uncharacterized protein</fullName>
    </submittedName>
</protein>
<name>A0A9P1CMS0_9DINO</name>
<dbReference type="Proteomes" id="UP001152797">
    <property type="component" value="Unassembled WGS sequence"/>
</dbReference>
<dbReference type="EMBL" id="CAMXCT010001926">
    <property type="protein sequence ID" value="CAI3994231.1"/>
    <property type="molecule type" value="Genomic_DNA"/>
</dbReference>
<gene>
    <name evidence="1" type="ORF">C1SCF055_LOCUS20894</name>
</gene>
<dbReference type="EMBL" id="CAMXCT030001926">
    <property type="protein sequence ID" value="CAL4781543.1"/>
    <property type="molecule type" value="Genomic_DNA"/>
</dbReference>
<evidence type="ECO:0000313" key="3">
    <source>
        <dbReference type="Proteomes" id="UP001152797"/>
    </source>
</evidence>